<dbReference type="KEGG" id="tng:GSTEN00024454G001"/>
<reference evidence="1" key="1">
    <citation type="journal article" date="2004" name="Nature">
        <title>Genome duplication in the teleost fish Tetraodon nigroviridis reveals the early vertebrate proto-karyotype.</title>
        <authorList>
            <person name="Jaillon O."/>
            <person name="Aury J.-M."/>
            <person name="Brunet F."/>
            <person name="Petit J.-L."/>
            <person name="Stange-Thomann N."/>
            <person name="Mauceli E."/>
            <person name="Bouneau L."/>
            <person name="Fischer C."/>
            <person name="Ozouf-Costaz C."/>
            <person name="Bernot A."/>
            <person name="Nicaud S."/>
            <person name="Jaffe D."/>
            <person name="Fisher S."/>
            <person name="Lutfalla G."/>
            <person name="Dossat C."/>
            <person name="Segurens B."/>
            <person name="Dasilva C."/>
            <person name="Salanoubat M."/>
            <person name="Levy M."/>
            <person name="Boudet N."/>
            <person name="Castellano S."/>
            <person name="Anthouard V."/>
            <person name="Jubin C."/>
            <person name="Castelli V."/>
            <person name="Katinka M."/>
            <person name="Vacherie B."/>
            <person name="Biemont C."/>
            <person name="Skalli Z."/>
            <person name="Cattolico L."/>
            <person name="Poulain J."/>
            <person name="De Berardinis V."/>
            <person name="Cruaud C."/>
            <person name="Duprat S."/>
            <person name="Brottier P."/>
            <person name="Coutanceau J.-P."/>
            <person name="Gouzy J."/>
            <person name="Parra G."/>
            <person name="Lardier G."/>
            <person name="Chapple C."/>
            <person name="McKernan K.J."/>
            <person name="McEwan P."/>
            <person name="Bosak S."/>
            <person name="Kellis M."/>
            <person name="Volff J.-N."/>
            <person name="Guigo R."/>
            <person name="Zody M.C."/>
            <person name="Mesirov J."/>
            <person name="Lindblad-Toh K."/>
            <person name="Birren B."/>
            <person name="Nusbaum C."/>
            <person name="Kahn D."/>
            <person name="Robinson-Rechavi M."/>
            <person name="Laudet V."/>
            <person name="Schachter V."/>
            <person name="Quetier F."/>
            <person name="Saurin W."/>
            <person name="Scarpelli C."/>
            <person name="Wincker P."/>
            <person name="Lander E.S."/>
            <person name="Weissenbach J."/>
            <person name="Roest Crollius H."/>
        </authorList>
    </citation>
    <scope>NUCLEOTIDE SEQUENCE [LARGE SCALE GENOMIC DNA]</scope>
</reference>
<dbReference type="AlphaFoldDB" id="Q4S3X2"/>
<comment type="caution">
    <text evidence="1">The sequence shown here is derived from an EMBL/GenBank/DDBJ whole genome shotgun (WGS) entry which is preliminary data.</text>
</comment>
<sequence length="33" mass="3726">MEERRACVRAPALASPLLPLQVFSDHLTLRTPH</sequence>
<accession>Q4S3X2</accession>
<protein>
    <submittedName>
        <fullName evidence="1">(spotted green pufferfish) hypothetical protein</fullName>
    </submittedName>
</protein>
<reference evidence="1" key="2">
    <citation type="submission" date="2004-02" db="EMBL/GenBank/DDBJ databases">
        <authorList>
            <consortium name="Genoscope"/>
            <consortium name="Whitehead Institute Centre for Genome Research"/>
        </authorList>
    </citation>
    <scope>NUCLEOTIDE SEQUENCE</scope>
</reference>
<organism evidence="1">
    <name type="scientific">Tetraodon nigroviridis</name>
    <name type="common">Spotted green pufferfish</name>
    <name type="synonym">Chelonodon nigroviridis</name>
    <dbReference type="NCBI Taxonomy" id="99883"/>
    <lineage>
        <taxon>Eukaryota</taxon>
        <taxon>Metazoa</taxon>
        <taxon>Chordata</taxon>
        <taxon>Craniata</taxon>
        <taxon>Vertebrata</taxon>
        <taxon>Euteleostomi</taxon>
        <taxon>Actinopterygii</taxon>
        <taxon>Neopterygii</taxon>
        <taxon>Teleostei</taxon>
        <taxon>Neoteleostei</taxon>
        <taxon>Acanthomorphata</taxon>
        <taxon>Eupercaria</taxon>
        <taxon>Tetraodontiformes</taxon>
        <taxon>Tetradontoidea</taxon>
        <taxon>Tetraodontidae</taxon>
        <taxon>Tetraodon</taxon>
    </lineage>
</organism>
<name>Q4S3X2_TETNG</name>
<evidence type="ECO:0000313" key="1">
    <source>
        <dbReference type="EMBL" id="CAG04660.1"/>
    </source>
</evidence>
<gene>
    <name evidence="1" type="ORF">GSTENG00024454001</name>
</gene>
<proteinExistence type="predicted"/>
<dbReference type="EMBL" id="CAAE01014744">
    <property type="protein sequence ID" value="CAG04660.1"/>
    <property type="molecule type" value="Genomic_DNA"/>
</dbReference>